<dbReference type="RefSeq" id="WP_236344097.1">
    <property type="nucleotide sequence ID" value="NZ_CAKMMF010000022.1"/>
</dbReference>
<dbReference type="Proteomes" id="UP000838686">
    <property type="component" value="Unassembled WGS sequence"/>
</dbReference>
<evidence type="ECO:0000313" key="2">
    <source>
        <dbReference type="Proteomes" id="UP000838686"/>
    </source>
</evidence>
<proteinExistence type="predicted"/>
<name>A0ABM9CI67_9BACL</name>
<protein>
    <submittedName>
        <fullName evidence="1">Uncharacterized protein</fullName>
    </submittedName>
</protein>
<gene>
    <name evidence="1" type="ORF">PAECIP111893_03735</name>
</gene>
<sequence length="165" mass="18286">MQPLYSVELHLPDDKLPGYYAQIVKGIANTVTVVDRDKTLLFVKSAADADAVETFAERYRVECDRGIWLQLDGAWKLSDRLFTDYGLQTRFGNHYLDLALAAIVAISAEGPESDLPSALLQAEEHAIAAAQSQEDGQQLLAVDRHQIELIQGIARAYKCKCHSVL</sequence>
<comment type="caution">
    <text evidence="1">The sequence shown here is derived from an EMBL/GenBank/DDBJ whole genome shotgun (WGS) entry which is preliminary data.</text>
</comment>
<organism evidence="1 2">
    <name type="scientific">Paenibacillus plantiphilus</name>
    <dbReference type="NCBI Taxonomy" id="2905650"/>
    <lineage>
        <taxon>Bacteria</taxon>
        <taxon>Bacillati</taxon>
        <taxon>Bacillota</taxon>
        <taxon>Bacilli</taxon>
        <taxon>Bacillales</taxon>
        <taxon>Paenibacillaceae</taxon>
        <taxon>Paenibacillus</taxon>
    </lineage>
</organism>
<accession>A0ABM9CI67</accession>
<evidence type="ECO:0000313" key="1">
    <source>
        <dbReference type="EMBL" id="CAH1213918.1"/>
    </source>
</evidence>
<reference evidence="1" key="1">
    <citation type="submission" date="2022-01" db="EMBL/GenBank/DDBJ databases">
        <authorList>
            <person name="Criscuolo A."/>
        </authorList>
    </citation>
    <scope>NUCLEOTIDE SEQUENCE</scope>
    <source>
        <strain evidence="1">CIP111893</strain>
    </source>
</reference>
<dbReference type="EMBL" id="CAKMMF010000022">
    <property type="protein sequence ID" value="CAH1213918.1"/>
    <property type="molecule type" value="Genomic_DNA"/>
</dbReference>
<keyword evidence="2" id="KW-1185">Reference proteome</keyword>